<evidence type="ECO:0000313" key="2">
    <source>
        <dbReference type="Proteomes" id="UP000325577"/>
    </source>
</evidence>
<name>A0A5J5ALN0_9ASTE</name>
<proteinExistence type="predicted"/>
<dbReference type="EMBL" id="CM018043">
    <property type="protein sequence ID" value="KAA8531640.1"/>
    <property type="molecule type" value="Genomic_DNA"/>
</dbReference>
<keyword evidence="2" id="KW-1185">Reference proteome</keyword>
<gene>
    <name evidence="1" type="ORF">F0562_006643</name>
</gene>
<reference evidence="1 2" key="1">
    <citation type="submission" date="2019-09" db="EMBL/GenBank/DDBJ databases">
        <title>A chromosome-level genome assembly of the Chinese tupelo Nyssa sinensis.</title>
        <authorList>
            <person name="Yang X."/>
            <person name="Kang M."/>
            <person name="Yang Y."/>
            <person name="Xiong H."/>
            <person name="Wang M."/>
            <person name="Zhang Z."/>
            <person name="Wang Z."/>
            <person name="Wu H."/>
            <person name="Ma T."/>
            <person name="Liu J."/>
            <person name="Xi Z."/>
        </authorList>
    </citation>
    <scope>NUCLEOTIDE SEQUENCE [LARGE SCALE GENOMIC DNA]</scope>
    <source>
        <strain evidence="1">J267</strain>
        <tissue evidence="1">Leaf</tissue>
    </source>
</reference>
<dbReference type="AlphaFoldDB" id="A0A5J5ALN0"/>
<accession>A0A5J5ALN0</accession>
<evidence type="ECO:0000313" key="1">
    <source>
        <dbReference type="EMBL" id="KAA8531640.1"/>
    </source>
</evidence>
<organism evidence="1 2">
    <name type="scientific">Nyssa sinensis</name>
    <dbReference type="NCBI Taxonomy" id="561372"/>
    <lineage>
        <taxon>Eukaryota</taxon>
        <taxon>Viridiplantae</taxon>
        <taxon>Streptophyta</taxon>
        <taxon>Embryophyta</taxon>
        <taxon>Tracheophyta</taxon>
        <taxon>Spermatophyta</taxon>
        <taxon>Magnoliopsida</taxon>
        <taxon>eudicotyledons</taxon>
        <taxon>Gunneridae</taxon>
        <taxon>Pentapetalae</taxon>
        <taxon>asterids</taxon>
        <taxon>Cornales</taxon>
        <taxon>Nyssaceae</taxon>
        <taxon>Nyssa</taxon>
    </lineage>
</organism>
<dbReference type="Proteomes" id="UP000325577">
    <property type="component" value="Linkage Group LG2"/>
</dbReference>
<sequence length="172" mass="17614">MDLLVRDGGTGGRCSVVGDDGWWSDVVVMAAGAVVGEDGGGDGDGGSIGVSRLRRSDGGWSRLEVRRGGGGTVMVEMVRGDDGGDGGSTVAMMMDRLEGRAAVAMEVQLRLEWWVVRGANSGWGDGRWSDVVVMAAGAVVGEDGGGDGDGGSIGVSGLRRSDGGWSRLEVRR</sequence>
<protein>
    <submittedName>
        <fullName evidence="1">Uncharacterized protein</fullName>
    </submittedName>
</protein>